<name>W3VT67_MOEAP</name>
<protein>
    <submittedName>
        <fullName evidence="2">Uncharacterized protein</fullName>
    </submittedName>
</protein>
<accession>W3VT67</accession>
<dbReference type="HOGENOM" id="CLU_1409354_0_0_1"/>
<dbReference type="EMBL" id="AWNI01000008">
    <property type="protein sequence ID" value="ETS63997.1"/>
    <property type="molecule type" value="Genomic_DNA"/>
</dbReference>
<comment type="caution">
    <text evidence="2">The sequence shown here is derived from an EMBL/GenBank/DDBJ whole genome shotgun (WGS) entry which is preliminary data.</text>
</comment>
<evidence type="ECO:0000313" key="2">
    <source>
        <dbReference type="EMBL" id="ETS63997.1"/>
    </source>
</evidence>
<dbReference type="Proteomes" id="UP000019462">
    <property type="component" value="Unassembled WGS sequence"/>
</dbReference>
<feature type="region of interest" description="Disordered" evidence="1">
    <location>
        <begin position="1"/>
        <end position="25"/>
    </location>
</feature>
<keyword evidence="3" id="KW-1185">Reference proteome</keyword>
<gene>
    <name evidence="2" type="ORF">PaG_02333</name>
</gene>
<evidence type="ECO:0000256" key="1">
    <source>
        <dbReference type="SAM" id="MobiDB-lite"/>
    </source>
</evidence>
<feature type="compositionally biased region" description="Basic and acidic residues" evidence="1">
    <location>
        <begin position="57"/>
        <end position="70"/>
    </location>
</feature>
<feature type="region of interest" description="Disordered" evidence="1">
    <location>
        <begin position="40"/>
        <end position="100"/>
    </location>
</feature>
<dbReference type="AlphaFoldDB" id="W3VT67"/>
<sequence>MRTHGGTSSGTSGGSGREREKTAQKCLRTRALVGFKTGVKGALGCAGPLQGLSGGGGREERERGGAEGRKRVGLKAGKDSGPPPRSSEPDAVSTSPSDVQQTPRIFPLWAACITHPLPVAAGGPAGQVDVASFFSLPCDASPALRPAWMRFNIGQGVVRHLVSPADGMERPPYLAFFSDDTPSTSYVGTSSPP</sequence>
<evidence type="ECO:0000313" key="3">
    <source>
        <dbReference type="Proteomes" id="UP000019462"/>
    </source>
</evidence>
<reference evidence="2 3" key="1">
    <citation type="journal article" date="2014" name="Genome Announc.">
        <title>Genome sequence of the basidiomycetous fungus Pseudozyma aphidis DSM70725, an efficient producer of biosurfactant mannosylerythritol lipids.</title>
        <authorList>
            <person name="Lorenz S."/>
            <person name="Guenther M."/>
            <person name="Grumaz C."/>
            <person name="Rupp S."/>
            <person name="Zibek S."/>
            <person name="Sohn K."/>
        </authorList>
    </citation>
    <scope>NUCLEOTIDE SEQUENCE [LARGE SCALE GENOMIC DNA]</scope>
    <source>
        <strain evidence="3">ATCC 32657 / CBS 517.83 / DSM 70725 / JCM 10318 / NBRC 10182 / NRRL Y-7954 / St-0401</strain>
    </source>
</reference>
<proteinExistence type="predicted"/>
<organism evidence="2 3">
    <name type="scientific">Moesziomyces aphidis</name>
    <name type="common">Pseudozyma aphidis</name>
    <dbReference type="NCBI Taxonomy" id="84754"/>
    <lineage>
        <taxon>Eukaryota</taxon>
        <taxon>Fungi</taxon>
        <taxon>Dikarya</taxon>
        <taxon>Basidiomycota</taxon>
        <taxon>Ustilaginomycotina</taxon>
        <taxon>Ustilaginomycetes</taxon>
        <taxon>Ustilaginales</taxon>
        <taxon>Ustilaginaceae</taxon>
        <taxon>Moesziomyces</taxon>
    </lineage>
</organism>